<dbReference type="PATRIC" id="fig|1410657.5.peg.470"/>
<dbReference type="Proteomes" id="UP000051841">
    <property type="component" value="Unassembled WGS sequence"/>
</dbReference>
<keyword evidence="3" id="KW-1185">Reference proteome</keyword>
<organism evidence="2 3">
    <name type="scientific">Kandleria vitulina DSM 20405</name>
    <dbReference type="NCBI Taxonomy" id="1410657"/>
    <lineage>
        <taxon>Bacteria</taxon>
        <taxon>Bacillati</taxon>
        <taxon>Bacillota</taxon>
        <taxon>Erysipelotrichia</taxon>
        <taxon>Erysipelotrichales</taxon>
        <taxon>Coprobacillaceae</taxon>
        <taxon>Kandleria</taxon>
    </lineage>
</organism>
<name>A0A0R2HJH6_9FIRM</name>
<dbReference type="AlphaFoldDB" id="A0A0R2HJH6"/>
<reference evidence="2 3" key="1">
    <citation type="journal article" date="2015" name="Genome Announc.">
        <title>Expanding the biotechnology potential of lactobacilli through comparative genomics of 213 strains and associated genera.</title>
        <authorList>
            <person name="Sun Z."/>
            <person name="Harris H.M."/>
            <person name="McCann A."/>
            <person name="Guo C."/>
            <person name="Argimon S."/>
            <person name="Zhang W."/>
            <person name="Yang X."/>
            <person name="Jeffery I.B."/>
            <person name="Cooney J.C."/>
            <person name="Kagawa T.F."/>
            <person name="Liu W."/>
            <person name="Song Y."/>
            <person name="Salvetti E."/>
            <person name="Wrobel A."/>
            <person name="Rasinkangas P."/>
            <person name="Parkhill J."/>
            <person name="Rea M.C."/>
            <person name="O'Sullivan O."/>
            <person name="Ritari J."/>
            <person name="Douillard F.P."/>
            <person name="Paul Ross R."/>
            <person name="Yang R."/>
            <person name="Briner A.E."/>
            <person name="Felis G.E."/>
            <person name="de Vos W.M."/>
            <person name="Barrangou R."/>
            <person name="Klaenhammer T.R."/>
            <person name="Caufield P.W."/>
            <person name="Cui Y."/>
            <person name="Zhang H."/>
            <person name="O'Toole P.W."/>
        </authorList>
    </citation>
    <scope>NUCLEOTIDE SEQUENCE [LARGE SCALE GENOMIC DNA]</scope>
    <source>
        <strain evidence="2 3">DSM 20405</strain>
    </source>
</reference>
<dbReference type="RefSeq" id="WP_029069920.1">
    <property type="nucleotide sequence ID" value="NZ_JNKN01000018.1"/>
</dbReference>
<gene>
    <name evidence="2" type="ORF">IV49_GL000442</name>
</gene>
<proteinExistence type="predicted"/>
<evidence type="ECO:0000313" key="2">
    <source>
        <dbReference type="EMBL" id="KRN50092.1"/>
    </source>
</evidence>
<accession>A0A0R2HJH6</accession>
<feature type="coiled-coil region" evidence="1">
    <location>
        <begin position="19"/>
        <end position="69"/>
    </location>
</feature>
<comment type="caution">
    <text evidence="2">The sequence shown here is derived from an EMBL/GenBank/DDBJ whole genome shotgun (WGS) entry which is preliminary data.</text>
</comment>
<dbReference type="Gene3D" id="1.20.5.2950">
    <property type="match status" value="1"/>
</dbReference>
<protein>
    <submittedName>
        <fullName evidence="2">Uncharacterized protein</fullName>
    </submittedName>
</protein>
<evidence type="ECO:0000256" key="1">
    <source>
        <dbReference type="SAM" id="Coils"/>
    </source>
</evidence>
<keyword evidence="1" id="KW-0175">Coiled coil</keyword>
<dbReference type="EMBL" id="JQBL01000014">
    <property type="protein sequence ID" value="KRN50092.1"/>
    <property type="molecule type" value="Genomic_DNA"/>
</dbReference>
<evidence type="ECO:0000313" key="3">
    <source>
        <dbReference type="Proteomes" id="UP000051841"/>
    </source>
</evidence>
<sequence>MDKLIQDIVSVDHSCAKAVEEAKKKKQDVSLNMNDKKKEIYDDFVAQYQKTLDEKKSELSAKIAETKKKADDEYEVSLNKLSDLYKLHKDEWIDAIVERCKDLS</sequence>